<evidence type="ECO:0000313" key="3">
    <source>
        <dbReference type="Proteomes" id="UP000824998"/>
    </source>
</evidence>
<keyword evidence="3" id="KW-1185">Reference proteome</keyword>
<reference evidence="2" key="1">
    <citation type="journal article" date="2021" name="IMA Fungus">
        <title>Genomic characterization of three marine fungi, including Emericellopsis atlantica sp. nov. with signatures of a generalist lifestyle and marine biomass degradation.</title>
        <authorList>
            <person name="Hagestad O.C."/>
            <person name="Hou L."/>
            <person name="Andersen J.H."/>
            <person name="Hansen E.H."/>
            <person name="Altermark B."/>
            <person name="Li C."/>
            <person name="Kuhnert E."/>
            <person name="Cox R.J."/>
            <person name="Crous P.W."/>
            <person name="Spatafora J.W."/>
            <person name="Lail K."/>
            <person name="Amirebrahimi M."/>
            <person name="Lipzen A."/>
            <person name="Pangilinan J."/>
            <person name="Andreopoulos W."/>
            <person name="Hayes R.D."/>
            <person name="Ng V."/>
            <person name="Grigoriev I.V."/>
            <person name="Jackson S.A."/>
            <person name="Sutton T.D.S."/>
            <person name="Dobson A.D.W."/>
            <person name="Rama T."/>
        </authorList>
    </citation>
    <scope>NUCLEOTIDE SEQUENCE</scope>
    <source>
        <strain evidence="2">TRa018bII</strain>
    </source>
</reference>
<evidence type="ECO:0000256" key="1">
    <source>
        <dbReference type="SAM" id="MobiDB-lite"/>
    </source>
</evidence>
<dbReference type="AlphaFoldDB" id="A0A9P7YPB2"/>
<feature type="region of interest" description="Disordered" evidence="1">
    <location>
        <begin position="124"/>
        <end position="202"/>
    </location>
</feature>
<accession>A0A9P7YPB2</accession>
<protein>
    <submittedName>
        <fullName evidence="2">Uncharacterized protein</fullName>
    </submittedName>
</protein>
<evidence type="ECO:0000313" key="2">
    <source>
        <dbReference type="EMBL" id="KAG9237250.1"/>
    </source>
</evidence>
<dbReference type="EMBL" id="MU251390">
    <property type="protein sequence ID" value="KAG9237250.1"/>
    <property type="molecule type" value="Genomic_DNA"/>
</dbReference>
<sequence length="202" mass="22492">MERIIAEGRVILITTSPWSIPNLWHSPPYKNPPSSLPLSSKFFPYTKQNTNISHHKSFYISSTSKLYNSITYKHPQPMAATLSSKTEAELAAREILKQANADEEEARYAKEYRKREERLRGSVLSYESDGKGNGVGSESEDDGLEIKGGGKGKGEGEGRGDGTEGNGEAEGEKKMYESEAPAVEIQERLRFPYPPYSTATRR</sequence>
<dbReference type="Proteomes" id="UP000824998">
    <property type="component" value="Unassembled WGS sequence"/>
</dbReference>
<name>A0A9P7YPB2_9HELO</name>
<proteinExistence type="predicted"/>
<feature type="compositionally biased region" description="Basic and acidic residues" evidence="1">
    <location>
        <begin position="152"/>
        <end position="162"/>
    </location>
</feature>
<comment type="caution">
    <text evidence="2">The sequence shown here is derived from an EMBL/GenBank/DDBJ whole genome shotgun (WGS) entry which is preliminary data.</text>
</comment>
<gene>
    <name evidence="2" type="ORF">BJ875DRAFT_521097</name>
</gene>
<organism evidence="2 3">
    <name type="scientific">Amylocarpus encephaloides</name>
    <dbReference type="NCBI Taxonomy" id="45428"/>
    <lineage>
        <taxon>Eukaryota</taxon>
        <taxon>Fungi</taxon>
        <taxon>Dikarya</taxon>
        <taxon>Ascomycota</taxon>
        <taxon>Pezizomycotina</taxon>
        <taxon>Leotiomycetes</taxon>
        <taxon>Helotiales</taxon>
        <taxon>Helotiales incertae sedis</taxon>
        <taxon>Amylocarpus</taxon>
    </lineage>
</organism>